<dbReference type="PANTHER" id="PTHR43253:SF1">
    <property type="entry name" value="TRICORN PROTEASE HOMOLOG 2-RELATED"/>
    <property type="match status" value="1"/>
</dbReference>
<dbReference type="Gene3D" id="3.90.226.10">
    <property type="entry name" value="2-enoyl-CoA Hydratase, Chain A, domain 1"/>
    <property type="match status" value="1"/>
</dbReference>
<dbReference type="SUPFAM" id="SSF52096">
    <property type="entry name" value="ClpP/crotonase"/>
    <property type="match status" value="1"/>
</dbReference>
<dbReference type="SUPFAM" id="SSF69304">
    <property type="entry name" value="Tricorn protease N-terminal domain"/>
    <property type="match status" value="1"/>
</dbReference>
<evidence type="ECO:0000256" key="2">
    <source>
        <dbReference type="ARBA" id="ARBA00008524"/>
    </source>
</evidence>
<feature type="active site" description="Charge relay system" evidence="8">
    <location>
        <position position="756"/>
    </location>
</feature>
<dbReference type="Gene3D" id="3.30.750.44">
    <property type="match status" value="1"/>
</dbReference>
<feature type="active site" description="Charge relay system" evidence="8">
    <location>
        <position position="1032"/>
    </location>
</feature>
<keyword evidence="5 7" id="KW-0378">Hydrolase</keyword>
<evidence type="ECO:0000259" key="10">
    <source>
        <dbReference type="SMART" id="SM00245"/>
    </source>
</evidence>
<evidence type="ECO:0000256" key="3">
    <source>
        <dbReference type="ARBA" id="ARBA00022490"/>
    </source>
</evidence>
<dbReference type="InterPro" id="IPR029045">
    <property type="entry name" value="ClpP/crotonase-like_dom_sf"/>
</dbReference>
<dbReference type="InterPro" id="IPR005151">
    <property type="entry name" value="Tail-specific_protease"/>
</dbReference>
<dbReference type="CDD" id="cd07562">
    <property type="entry name" value="Peptidase_S41_TRI"/>
    <property type="match status" value="1"/>
</dbReference>
<dbReference type="AlphaFoldDB" id="A0A157T2Z6"/>
<dbReference type="EC" id="3.4.21.-" evidence="7"/>
<dbReference type="Pfam" id="PF26549">
    <property type="entry name" value="Tricorn_N"/>
    <property type="match status" value="1"/>
</dbReference>
<name>A0A157T2Z6_SACSO</name>
<evidence type="ECO:0000256" key="6">
    <source>
        <dbReference type="ARBA" id="ARBA00022825"/>
    </source>
</evidence>
<evidence type="ECO:0000256" key="8">
    <source>
        <dbReference type="PIRSR" id="PIRSR036421-1"/>
    </source>
</evidence>
<evidence type="ECO:0000256" key="9">
    <source>
        <dbReference type="PIRSR" id="PIRSR036421-3"/>
    </source>
</evidence>
<organism evidence="11 12">
    <name type="scientific">Saccharolobus solfataricus</name>
    <name type="common">Sulfolobus solfataricus</name>
    <dbReference type="NCBI Taxonomy" id="2287"/>
    <lineage>
        <taxon>Archaea</taxon>
        <taxon>Thermoproteota</taxon>
        <taxon>Thermoprotei</taxon>
        <taxon>Sulfolobales</taxon>
        <taxon>Sulfolobaceae</taxon>
        <taxon>Saccharolobus</taxon>
    </lineage>
</organism>
<dbReference type="SMR" id="A0A157T2Z6"/>
<accession>A0A157T2Z6</accession>
<keyword evidence="3 7" id="KW-0963">Cytoplasm</keyword>
<keyword evidence="4 7" id="KW-0645">Protease</keyword>
<feature type="site" description="Transition state stabilizer; via amide nitrogen" evidence="9">
    <location>
        <position position="975"/>
    </location>
</feature>
<evidence type="ECO:0000256" key="1">
    <source>
        <dbReference type="ARBA" id="ARBA00004496"/>
    </source>
</evidence>
<feature type="active site" description="Nucleophile" evidence="8">
    <location>
        <position position="974"/>
    </location>
</feature>
<sequence>MLSLLIIRATQFAITSFRCESTIYRYCAKYYYIGFHNHKDLIGVKEFCGKHYILKIIHYHMKAYYMYPDIRGDLISFTSDDDVWLLSLKDMKPLRITSGLGVSTRPKISPSGRKVAFSVIWLKSGKQGGDIYVVEDGQARRVTYFGSRNSRVAGWISEDEIIVITDFHTPFIQWTEAYKVNVNNGKTEKLPFGMLSNIVIKDDIIVIARGYQDLPNWKGYKGGTKGELWISSDGGKTFEKFVSLDGNVSWPMIVRERVYFLSDHEGVGNLYSVDLKGKDLRRHTNFTDYYCRNASSDGKRIVFQNAGDIYLYDPEKDSLTKLDINLPTDRKKKQPKFVNVMEYMNEAVVNGNYIALVSRGKVFLMRPWDGPSVQLGKKQGVKYRQIQVLPNGDVIGVNDEDKLVILGKDGSEKVINKDFSRIERVKVSPDGKKVLLSNNKLELWVYEIDNDNARLIDKSEYDLILEFDWHPNAEWFAYAFPEGYYTQSIKLAHIDGKVVRITTPYGYDFSPSFDPDGRYLYFLAARHLDPTNDKVIFNLSFQRVVKPYLVVLGNYYSPFNQPLDEANSNDKNVIIEGIEDRVVPFPIEEENYVQIAGAKNNKIFLFSYPIRGLRSQTGDVFGRLEVYDLENKAKELYADNVSSFSLSSDKSKILLILKDSLRLFDVNVKPDFNSTGRKGGVIDLSRVKVYVEPEKEWRQMLRETWKLMKQNYWNEERLKNWDSILPKYERLLDRISTRFELSDVIQEMQGETRTSHSYETAYDYDTPEPLSVGGLGAEFEYDESNKCYKITKIYVGDSTNENERSPLRDPGVQLNVGDCIKNIDGEDANGNIYSHLINKDQVILDVITADGKNKRVTVKVLKDERFLIYRYWVEKNREYVHEKSKGRLGYIHIPDMMYQGFAEFYRLFMSEFHREGLVVDVRFNRGGFVSGLLLEKLLLKRVGYDYPRNGKPIPMPYFSSPKVLVGITNEHAGSDGDIFSFLFKKYKLGVLIGRRTWGGVVGIRPRYRLVDKTYISQPEFAVNFEDVGFGIENYGVDPDIVVEIKPDDYVNNRDTQLDTAIELALKQL</sequence>
<gene>
    <name evidence="11" type="ORF">SSOP1_2230</name>
</gene>
<dbReference type="GO" id="GO:0005737">
    <property type="term" value="C:cytoplasm"/>
    <property type="evidence" value="ECO:0007669"/>
    <property type="project" value="UniProtKB-SubCell"/>
</dbReference>
<comment type="similarity">
    <text evidence="2 7">Belongs to the peptidase S41B family.</text>
</comment>
<dbReference type="Gene3D" id="2.30.42.10">
    <property type="match status" value="1"/>
</dbReference>
<dbReference type="InterPro" id="IPR028204">
    <property type="entry name" value="Tricorn_C1"/>
</dbReference>
<dbReference type="Pfam" id="PF03572">
    <property type="entry name" value="Peptidase_S41"/>
    <property type="match status" value="1"/>
</dbReference>
<dbReference type="CDD" id="cd10828">
    <property type="entry name" value="cpPDZ_Tricorn-protease"/>
    <property type="match status" value="1"/>
</dbReference>
<dbReference type="SUPFAM" id="SSF50156">
    <property type="entry name" value="PDZ domain-like"/>
    <property type="match status" value="1"/>
</dbReference>
<dbReference type="GO" id="GO:0008236">
    <property type="term" value="F:serine-type peptidase activity"/>
    <property type="evidence" value="ECO:0007669"/>
    <property type="project" value="UniProtKB-UniRule"/>
</dbReference>
<dbReference type="Pfam" id="PF14685">
    <property type="entry name" value="PDZ_Tricorn"/>
    <property type="match status" value="1"/>
</dbReference>
<dbReference type="Proteomes" id="UP000076770">
    <property type="component" value="Chromosome i"/>
</dbReference>
<protein>
    <recommendedName>
        <fullName evidence="7">Tricorn protease homolog</fullName>
        <ecNumber evidence="7">3.4.21.-</ecNumber>
    </recommendedName>
</protein>
<dbReference type="Gene3D" id="2.120.10.60">
    <property type="entry name" value="Tricorn protease N-terminal domain"/>
    <property type="match status" value="1"/>
</dbReference>
<dbReference type="InterPro" id="IPR012393">
    <property type="entry name" value="Tricorn_protease"/>
</dbReference>
<dbReference type="Pfam" id="PF14684">
    <property type="entry name" value="Tricorn_C1"/>
    <property type="match status" value="1"/>
</dbReference>
<keyword evidence="6 7" id="KW-0720">Serine protease</keyword>
<dbReference type="PANTHER" id="PTHR43253">
    <property type="entry name" value="TRICORN PROTEASE HOMOLOG 2-RELATED"/>
    <property type="match status" value="1"/>
</dbReference>
<dbReference type="PIRSF" id="PIRSF036421">
    <property type="entry name" value="Tricorn_protease"/>
    <property type="match status" value="1"/>
</dbReference>
<proteinExistence type="inferred from homology"/>
<dbReference type="FunFam" id="2.120.10.60:FF:000001">
    <property type="entry name" value="Tricorn protease homolog"/>
    <property type="match status" value="1"/>
</dbReference>
<reference evidence="12" key="1">
    <citation type="submission" date="2016-04" db="EMBL/GenBank/DDBJ databases">
        <authorList>
            <person name="Shah S.A."/>
            <person name="Garrett R.A."/>
        </authorList>
    </citation>
    <scope>NUCLEOTIDE SEQUENCE [LARGE SCALE GENOMIC DNA]</scope>
    <source>
        <strain evidence="12">ATCC 35091 / DSM 1616 / JCM 8930 / NBRC 15331 / P1</strain>
    </source>
</reference>
<dbReference type="EMBL" id="LT549890">
    <property type="protein sequence ID" value="SAI85784.1"/>
    <property type="molecule type" value="Genomic_DNA"/>
</dbReference>
<dbReference type="InterPro" id="IPR029414">
    <property type="entry name" value="Tricorn_PDZ"/>
</dbReference>
<evidence type="ECO:0000313" key="11">
    <source>
        <dbReference type="EMBL" id="SAI85784.1"/>
    </source>
</evidence>
<evidence type="ECO:0000256" key="7">
    <source>
        <dbReference type="PIRNR" id="PIRNR036421"/>
    </source>
</evidence>
<dbReference type="PATRIC" id="fig|2287.9.peg.2340"/>
<dbReference type="Pfam" id="PF26550">
    <property type="entry name" value="Tricorn_2nd"/>
    <property type="match status" value="1"/>
</dbReference>
<dbReference type="GO" id="GO:0006508">
    <property type="term" value="P:proteolysis"/>
    <property type="evidence" value="ECO:0007669"/>
    <property type="project" value="UniProtKB-UniRule"/>
</dbReference>
<evidence type="ECO:0000313" key="12">
    <source>
        <dbReference type="Proteomes" id="UP000076770"/>
    </source>
</evidence>
<dbReference type="InterPro" id="IPR015943">
    <property type="entry name" value="WD40/YVTN_repeat-like_dom_sf"/>
</dbReference>
<dbReference type="SMART" id="SM00245">
    <property type="entry name" value="TSPc"/>
    <property type="match status" value="1"/>
</dbReference>
<comment type="subcellular location">
    <subcellularLocation>
        <location evidence="1 7">Cytoplasm</location>
    </subcellularLocation>
</comment>
<evidence type="ECO:0000256" key="4">
    <source>
        <dbReference type="ARBA" id="ARBA00022670"/>
    </source>
</evidence>
<feature type="domain" description="Tail specific protease" evidence="10">
    <location>
        <begin position="853"/>
        <end position="1043"/>
    </location>
</feature>
<comment type="function">
    <text evidence="7">Degrades oligopeptides.</text>
</comment>
<dbReference type="InterPro" id="IPR036034">
    <property type="entry name" value="PDZ_sf"/>
</dbReference>
<evidence type="ECO:0000256" key="5">
    <source>
        <dbReference type="ARBA" id="ARBA00022801"/>
    </source>
</evidence>
<dbReference type="SUPFAM" id="SSF69322">
    <property type="entry name" value="Tricorn protease domain 2"/>
    <property type="match status" value="1"/>
</dbReference>
<dbReference type="Gene3D" id="2.130.10.10">
    <property type="entry name" value="YVTN repeat-like/Quinoprotein amine dehydrogenase"/>
    <property type="match status" value="1"/>
</dbReference>